<dbReference type="InterPro" id="IPR029039">
    <property type="entry name" value="Flavoprotein-like_sf"/>
</dbReference>
<keyword evidence="4 6" id="KW-0520">NAD</keyword>
<dbReference type="PANTHER" id="PTHR43741">
    <property type="entry name" value="FMN-DEPENDENT NADH-AZOREDUCTASE 1"/>
    <property type="match status" value="1"/>
</dbReference>
<feature type="binding site" evidence="6">
    <location>
        <begin position="17"/>
        <end position="19"/>
    </location>
    <ligand>
        <name>FMN</name>
        <dbReference type="ChEBI" id="CHEBI:58210"/>
    </ligand>
</feature>
<evidence type="ECO:0000256" key="5">
    <source>
        <dbReference type="ARBA" id="ARBA00048542"/>
    </source>
</evidence>
<proteinExistence type="inferred from homology"/>
<dbReference type="GO" id="GO:0016655">
    <property type="term" value="F:oxidoreductase activity, acting on NAD(P)H, quinone or similar compound as acceptor"/>
    <property type="evidence" value="ECO:0007669"/>
    <property type="project" value="InterPro"/>
</dbReference>
<dbReference type="Pfam" id="PF02525">
    <property type="entry name" value="Flavodoxin_2"/>
    <property type="match status" value="1"/>
</dbReference>
<sequence length="210" mass="24105">MANLLYITCNLNPIERSRSLTLGALFLDEYLRWNPRDQIYSLDLYRDNIQHIDADVLAAREKLAQGARLPQLSPEEQRKMGRIWWLADQFIACDKYVFVTPSWNLFFPAEFKYYIDAICEVEKTYRVTEFGAEGVLHAEQKKSLHLHALAPHRLGNERDLGAGYLGSVLNFLGVTRQTTVLLEGGDHPGAAKGRVREEERRRLIGLAQLF</sequence>
<keyword evidence="2 6" id="KW-0288">FMN</keyword>
<comment type="caution">
    <text evidence="6">Lacks conserved residue(s) required for the propagation of feature annotation.</text>
</comment>
<evidence type="ECO:0000256" key="1">
    <source>
        <dbReference type="ARBA" id="ARBA00022630"/>
    </source>
</evidence>
<dbReference type="EMBL" id="BLXX01000001">
    <property type="protein sequence ID" value="GFO58140.1"/>
    <property type="molecule type" value="Genomic_DNA"/>
</dbReference>
<dbReference type="HAMAP" id="MF_01216">
    <property type="entry name" value="Azoreductase_type1"/>
    <property type="match status" value="1"/>
</dbReference>
<dbReference type="InterPro" id="IPR050104">
    <property type="entry name" value="FMN-dep_NADH:Q_OxRdtase_AzoR1"/>
</dbReference>
<dbReference type="GO" id="GO:0016652">
    <property type="term" value="F:oxidoreductase activity, acting on NAD(P)H as acceptor"/>
    <property type="evidence" value="ECO:0007669"/>
    <property type="project" value="UniProtKB-UniRule"/>
</dbReference>
<evidence type="ECO:0000313" key="9">
    <source>
        <dbReference type="Proteomes" id="UP000556026"/>
    </source>
</evidence>
<comment type="similarity">
    <text evidence="6">Belongs to the azoreductase type 1 family.</text>
</comment>
<evidence type="ECO:0000256" key="3">
    <source>
        <dbReference type="ARBA" id="ARBA00023002"/>
    </source>
</evidence>
<evidence type="ECO:0000313" key="8">
    <source>
        <dbReference type="EMBL" id="GFO58140.1"/>
    </source>
</evidence>
<dbReference type="RefSeq" id="WP_183352983.1">
    <property type="nucleotide sequence ID" value="NZ_BLXX01000001.1"/>
</dbReference>
<feature type="domain" description="Flavodoxin-like fold" evidence="7">
    <location>
        <begin position="3"/>
        <end position="198"/>
    </location>
</feature>
<dbReference type="InterPro" id="IPR023048">
    <property type="entry name" value="NADH:quinone_OxRdtase_FMN_depd"/>
</dbReference>
<dbReference type="GO" id="GO:0010181">
    <property type="term" value="F:FMN binding"/>
    <property type="evidence" value="ECO:0007669"/>
    <property type="project" value="UniProtKB-UniRule"/>
</dbReference>
<accession>A0A6V8MDS4</accession>
<evidence type="ECO:0000259" key="7">
    <source>
        <dbReference type="Pfam" id="PF02525"/>
    </source>
</evidence>
<evidence type="ECO:0000256" key="4">
    <source>
        <dbReference type="ARBA" id="ARBA00023027"/>
    </source>
</evidence>
<dbReference type="PANTHER" id="PTHR43741:SF7">
    <property type="entry name" value="FMN-DEPENDENT NADH:QUINONE OXIDOREDUCTASE"/>
    <property type="match status" value="1"/>
</dbReference>
<dbReference type="EC" id="1.7.1.17" evidence="6"/>
<protein>
    <recommendedName>
        <fullName evidence="6">FMN dependent NADH:quinone oxidoreductase</fullName>
        <ecNumber evidence="6">1.6.5.-</ecNumber>
    </recommendedName>
    <alternativeName>
        <fullName evidence="6">Azo-dye reductase</fullName>
    </alternativeName>
    <alternativeName>
        <fullName evidence="6">FMN-dependent NADH-azo compound oxidoreductase</fullName>
    </alternativeName>
    <alternativeName>
        <fullName evidence="6">FMN-dependent NADH-azoreductase</fullName>
        <ecNumber evidence="6">1.7.1.17</ecNumber>
    </alternativeName>
</protein>
<comment type="subunit">
    <text evidence="6">Homodimer.</text>
</comment>
<dbReference type="InterPro" id="IPR003680">
    <property type="entry name" value="Flavodoxin_fold"/>
</dbReference>
<dbReference type="GO" id="GO:0009055">
    <property type="term" value="F:electron transfer activity"/>
    <property type="evidence" value="ECO:0007669"/>
    <property type="project" value="UniProtKB-UniRule"/>
</dbReference>
<dbReference type="Gene3D" id="3.40.50.360">
    <property type="match status" value="1"/>
</dbReference>
<evidence type="ECO:0000256" key="6">
    <source>
        <dbReference type="HAMAP-Rule" id="MF_01216"/>
    </source>
</evidence>
<dbReference type="AlphaFoldDB" id="A0A6V8MDS4"/>
<keyword evidence="3 6" id="KW-0560">Oxidoreductase</keyword>
<dbReference type="Proteomes" id="UP000556026">
    <property type="component" value="Unassembled WGS sequence"/>
</dbReference>
<comment type="function">
    <text evidence="6">Also exhibits azoreductase activity. Catalyzes the reductive cleavage of the azo bond in aromatic azo compounds to the corresponding amines.</text>
</comment>
<keyword evidence="1 6" id="KW-0285">Flavoprotein</keyword>
<comment type="function">
    <text evidence="6">Quinone reductase that provides resistance to thiol-specific stress caused by electrophilic quinones.</text>
</comment>
<comment type="cofactor">
    <cofactor evidence="6">
        <name>FMN</name>
        <dbReference type="ChEBI" id="CHEBI:58210"/>
    </cofactor>
    <text evidence="6">Binds 1 FMN per subunit.</text>
</comment>
<evidence type="ECO:0000256" key="2">
    <source>
        <dbReference type="ARBA" id="ARBA00022643"/>
    </source>
</evidence>
<comment type="catalytic activity">
    <reaction evidence="6">
        <text>2 a quinone + NADH + H(+) = 2 a 1,4-benzosemiquinone + NAD(+)</text>
        <dbReference type="Rhea" id="RHEA:65952"/>
        <dbReference type="ChEBI" id="CHEBI:15378"/>
        <dbReference type="ChEBI" id="CHEBI:57540"/>
        <dbReference type="ChEBI" id="CHEBI:57945"/>
        <dbReference type="ChEBI" id="CHEBI:132124"/>
        <dbReference type="ChEBI" id="CHEBI:134225"/>
    </reaction>
</comment>
<comment type="catalytic activity">
    <reaction evidence="5">
        <text>N,N-dimethyl-1,4-phenylenediamine + anthranilate + 2 NAD(+) = 2-(4-dimethylaminophenyl)diazenylbenzoate + 2 NADH + 2 H(+)</text>
        <dbReference type="Rhea" id="RHEA:55872"/>
        <dbReference type="ChEBI" id="CHEBI:15378"/>
        <dbReference type="ChEBI" id="CHEBI:15783"/>
        <dbReference type="ChEBI" id="CHEBI:16567"/>
        <dbReference type="ChEBI" id="CHEBI:57540"/>
        <dbReference type="ChEBI" id="CHEBI:57945"/>
        <dbReference type="ChEBI" id="CHEBI:71579"/>
        <dbReference type="EC" id="1.7.1.17"/>
    </reaction>
    <physiologicalReaction direction="right-to-left" evidence="5">
        <dbReference type="Rhea" id="RHEA:55874"/>
    </physiologicalReaction>
</comment>
<reference evidence="9" key="1">
    <citation type="submission" date="2020-06" db="EMBL/GenBank/DDBJ databases">
        <title>Draft genomic sequence of Geomonas sp. Red330.</title>
        <authorList>
            <person name="Itoh H."/>
            <person name="Zhenxing X."/>
            <person name="Ushijima N."/>
            <person name="Masuda Y."/>
            <person name="Shiratori Y."/>
            <person name="Senoo K."/>
        </authorList>
    </citation>
    <scope>NUCLEOTIDE SEQUENCE [LARGE SCALE GENOMIC DNA]</scope>
    <source>
        <strain evidence="9">Red330</strain>
    </source>
</reference>
<gene>
    <name evidence="8" type="primary">azoR2_1</name>
    <name evidence="6" type="synonym">azoR</name>
    <name evidence="8" type="ORF">GMST_04650</name>
</gene>
<dbReference type="SUPFAM" id="SSF52218">
    <property type="entry name" value="Flavoproteins"/>
    <property type="match status" value="1"/>
</dbReference>
<dbReference type="EC" id="1.6.5.-" evidence="6"/>
<comment type="caution">
    <text evidence="8">The sequence shown here is derived from an EMBL/GenBank/DDBJ whole genome shotgun (WGS) entry which is preliminary data.</text>
</comment>
<name>A0A6V8MDS4_9BACT</name>
<keyword evidence="9" id="KW-1185">Reference proteome</keyword>
<organism evidence="8 9">
    <name type="scientific">Geomonas silvestris</name>
    <dbReference type="NCBI Taxonomy" id="2740184"/>
    <lineage>
        <taxon>Bacteria</taxon>
        <taxon>Pseudomonadati</taxon>
        <taxon>Thermodesulfobacteriota</taxon>
        <taxon>Desulfuromonadia</taxon>
        <taxon>Geobacterales</taxon>
        <taxon>Geobacteraceae</taxon>
        <taxon>Geomonas</taxon>
    </lineage>
</organism>